<dbReference type="Pfam" id="PF00571">
    <property type="entry name" value="CBS"/>
    <property type="match status" value="1"/>
</dbReference>
<dbReference type="PANTHER" id="PTHR33121:SF76">
    <property type="entry name" value="SIGNALING PROTEIN"/>
    <property type="match status" value="1"/>
</dbReference>
<accession>A0A1V4IBV9</accession>
<dbReference type="InterPro" id="IPR046342">
    <property type="entry name" value="CBS_dom_sf"/>
</dbReference>
<protein>
    <submittedName>
        <fullName evidence="2">Phytochrome-like protein cph2</fullName>
    </submittedName>
</protein>
<dbReference type="AlphaFoldDB" id="A0A1V4IBV9"/>
<dbReference type="InterPro" id="IPR035919">
    <property type="entry name" value="EAL_sf"/>
</dbReference>
<dbReference type="SUPFAM" id="SSF141868">
    <property type="entry name" value="EAL domain-like"/>
    <property type="match status" value="1"/>
</dbReference>
<dbReference type="SUPFAM" id="SSF54631">
    <property type="entry name" value="CBS-domain pair"/>
    <property type="match status" value="1"/>
</dbReference>
<evidence type="ECO:0000313" key="2">
    <source>
        <dbReference type="EMBL" id="OPJ57488.1"/>
    </source>
</evidence>
<name>A0A1V4IBV9_9CLOT</name>
<evidence type="ECO:0000313" key="3">
    <source>
        <dbReference type="Proteomes" id="UP000191056"/>
    </source>
</evidence>
<dbReference type="PANTHER" id="PTHR33121">
    <property type="entry name" value="CYCLIC DI-GMP PHOSPHODIESTERASE PDEF"/>
    <property type="match status" value="1"/>
</dbReference>
<dbReference type="Pfam" id="PF00563">
    <property type="entry name" value="EAL"/>
    <property type="match status" value="1"/>
</dbReference>
<dbReference type="InterPro" id="IPR001633">
    <property type="entry name" value="EAL_dom"/>
</dbReference>
<dbReference type="PROSITE" id="PS50883">
    <property type="entry name" value="EAL"/>
    <property type="match status" value="1"/>
</dbReference>
<comment type="caution">
    <text evidence="2">The sequence shown here is derived from an EMBL/GenBank/DDBJ whole genome shotgun (WGS) entry which is preliminary data.</text>
</comment>
<dbReference type="OrthoDB" id="9813903at2"/>
<dbReference type="InterPro" id="IPR000644">
    <property type="entry name" value="CBS_dom"/>
</dbReference>
<sequence>MLNLLEITPSYDDKKELESILDNKNITTVYQSIVSLVDGTVIGYEALSRGPVGSHLQKPDELFKVAQIYNKTWELEQLCRIKAIERADNLEKNKYLFINVDPHIFKDEKFKKGFTKDFLAEHNMSPKSIIFEITEKTCIEDYTSFRQALSNYVDQGYKIAIDDTGSGYSGLKMLNETKPHFVKIDMDLIRDINEDLFKQSLVECFVKLSEATNMKLIAEGIETEEELKTLIKLGVYAGQGFFISRPAGTFLDISNSVKDLIRKCRNLKKSINQNYKSNCIGEIVRQDKSFEYTSNCEEIKEYFNSNDITGACIVNNDIPVGLIMEHNLDSAINTQDGGANFAKSPISFVMDSNPLIVDYYTAINEVARRAMSRKNNNIYDHIIITYNNMYLGIIPVSSLLSYINIQVCNQAI</sequence>
<proteinExistence type="predicted"/>
<reference evidence="2 3" key="1">
    <citation type="submission" date="2017-03" db="EMBL/GenBank/DDBJ databases">
        <title>Genome sequence of Clostridium chromiireducens DSM 23318.</title>
        <authorList>
            <person name="Poehlein A."/>
            <person name="Daniel R."/>
        </authorList>
    </citation>
    <scope>NUCLEOTIDE SEQUENCE [LARGE SCALE GENOMIC DNA]</scope>
    <source>
        <strain evidence="2 3">DSM 23318</strain>
    </source>
</reference>
<dbReference type="Gene3D" id="3.10.580.10">
    <property type="entry name" value="CBS-domain"/>
    <property type="match status" value="1"/>
</dbReference>
<dbReference type="EMBL" id="MZGT01000095">
    <property type="protein sequence ID" value="OPJ57488.1"/>
    <property type="molecule type" value="Genomic_DNA"/>
</dbReference>
<keyword evidence="3" id="KW-1185">Reference proteome</keyword>
<dbReference type="SMART" id="SM00052">
    <property type="entry name" value="EAL"/>
    <property type="match status" value="1"/>
</dbReference>
<dbReference type="Gene3D" id="3.20.20.450">
    <property type="entry name" value="EAL domain"/>
    <property type="match status" value="1"/>
</dbReference>
<dbReference type="CDD" id="cd01948">
    <property type="entry name" value="EAL"/>
    <property type="match status" value="1"/>
</dbReference>
<dbReference type="Proteomes" id="UP000191056">
    <property type="component" value="Unassembled WGS sequence"/>
</dbReference>
<evidence type="ECO:0000259" key="1">
    <source>
        <dbReference type="PROSITE" id="PS50883"/>
    </source>
</evidence>
<organism evidence="2 3">
    <name type="scientific">Clostridium chromiireducens</name>
    <dbReference type="NCBI Taxonomy" id="225345"/>
    <lineage>
        <taxon>Bacteria</taxon>
        <taxon>Bacillati</taxon>
        <taxon>Bacillota</taxon>
        <taxon>Clostridia</taxon>
        <taxon>Eubacteriales</taxon>
        <taxon>Clostridiaceae</taxon>
        <taxon>Clostridium</taxon>
    </lineage>
</organism>
<dbReference type="STRING" id="225345.CLCHR_43880"/>
<gene>
    <name evidence="2" type="primary">cph2_7</name>
    <name evidence="2" type="ORF">CLCHR_43880</name>
</gene>
<dbReference type="InterPro" id="IPR050706">
    <property type="entry name" value="Cyclic-di-GMP_PDE-like"/>
</dbReference>
<feature type="domain" description="EAL" evidence="1">
    <location>
        <begin position="10"/>
        <end position="260"/>
    </location>
</feature>
<dbReference type="RefSeq" id="WP_079442003.1">
    <property type="nucleotide sequence ID" value="NZ_MZGT01000095.1"/>
</dbReference>
<dbReference type="GO" id="GO:0071111">
    <property type="term" value="F:cyclic-guanylate-specific phosphodiesterase activity"/>
    <property type="evidence" value="ECO:0007669"/>
    <property type="project" value="InterPro"/>
</dbReference>